<evidence type="ECO:0000256" key="2">
    <source>
        <dbReference type="ARBA" id="ARBA00023287"/>
    </source>
</evidence>
<keyword evidence="3" id="KW-0472">Membrane</keyword>
<keyword evidence="5" id="KW-1185">Reference proteome</keyword>
<evidence type="ECO:0000313" key="5">
    <source>
        <dbReference type="Proteomes" id="UP001225646"/>
    </source>
</evidence>
<dbReference type="RefSeq" id="WP_419152322.1">
    <property type="nucleotide sequence ID" value="NZ_JAUSTR010000010.1"/>
</dbReference>
<sequence>MRYQGENGLTLVEIVASIAILSIVMMVFATFFTQSAMFSNKNERAIEATNLARAVLEEIRYTPESIPANVPNETTVYETFHQENEPKINAVNDDGSFKTNADLRLRLTVSKEEAVNLYKVKVEVIDDSSQVIADTYGYVEAQSEKNETISE</sequence>
<evidence type="ECO:0000256" key="1">
    <source>
        <dbReference type="ARBA" id="ARBA00004241"/>
    </source>
</evidence>
<evidence type="ECO:0000313" key="4">
    <source>
        <dbReference type="EMBL" id="MDQ0163150.1"/>
    </source>
</evidence>
<dbReference type="NCBIfam" id="TIGR02532">
    <property type="entry name" value="IV_pilin_GFxxxE"/>
    <property type="match status" value="1"/>
</dbReference>
<keyword evidence="3" id="KW-0812">Transmembrane</keyword>
<dbReference type="Proteomes" id="UP001225646">
    <property type="component" value="Unassembled WGS sequence"/>
</dbReference>
<gene>
    <name evidence="4" type="ORF">J2S06_002228</name>
</gene>
<comment type="caution">
    <text evidence="4">The sequence shown here is derived from an EMBL/GenBank/DDBJ whole genome shotgun (WGS) entry which is preliminary data.</text>
</comment>
<dbReference type="EMBL" id="JAUSTR010000010">
    <property type="protein sequence ID" value="MDQ0163150.1"/>
    <property type="molecule type" value="Genomic_DNA"/>
</dbReference>
<proteinExistence type="predicted"/>
<dbReference type="InterPro" id="IPR012902">
    <property type="entry name" value="N_methyl_site"/>
</dbReference>
<keyword evidence="3" id="KW-1133">Transmembrane helix</keyword>
<comment type="subcellular location">
    <subcellularLocation>
        <location evidence="1">Cell surface</location>
    </subcellularLocation>
</comment>
<organism evidence="4 5">
    <name type="scientific">Aeribacillus alveayuensis</name>
    <dbReference type="NCBI Taxonomy" id="279215"/>
    <lineage>
        <taxon>Bacteria</taxon>
        <taxon>Bacillati</taxon>
        <taxon>Bacillota</taxon>
        <taxon>Bacilli</taxon>
        <taxon>Bacillales</taxon>
        <taxon>Bacillaceae</taxon>
        <taxon>Aeribacillus</taxon>
    </lineage>
</organism>
<feature type="transmembrane region" description="Helical" evidence="3">
    <location>
        <begin position="12"/>
        <end position="32"/>
    </location>
</feature>
<protein>
    <submittedName>
        <fullName evidence="4">Prepilin-type N-terminal cleavage/methylation domain-containing protein</fullName>
    </submittedName>
</protein>
<evidence type="ECO:0000256" key="3">
    <source>
        <dbReference type="SAM" id="Phobius"/>
    </source>
</evidence>
<reference evidence="4 5" key="1">
    <citation type="submission" date="2023-07" db="EMBL/GenBank/DDBJ databases">
        <title>Genomic Encyclopedia of Type Strains, Phase IV (KMG-IV): sequencing the most valuable type-strain genomes for metagenomic binning, comparative biology and taxonomic classification.</title>
        <authorList>
            <person name="Goeker M."/>
        </authorList>
    </citation>
    <scope>NUCLEOTIDE SEQUENCE [LARGE SCALE GENOMIC DNA]</scope>
    <source>
        <strain evidence="4 5">DSM 19092</strain>
    </source>
</reference>
<keyword evidence="2" id="KW-0178">Competence</keyword>
<name>A0ABT9VQ83_9BACI</name>
<accession>A0ABT9VQ83</accession>